<accession>A0A376GE06</accession>
<feature type="domain" description="Secretion system C-terminal sorting" evidence="3">
    <location>
        <begin position="362"/>
        <end position="425"/>
    </location>
</feature>
<organism evidence="4 5">
    <name type="scientific">Empedobacter falsenii</name>
    <dbReference type="NCBI Taxonomy" id="343874"/>
    <lineage>
        <taxon>Bacteria</taxon>
        <taxon>Pseudomonadati</taxon>
        <taxon>Bacteroidota</taxon>
        <taxon>Flavobacteriia</taxon>
        <taxon>Flavobacteriales</taxon>
        <taxon>Weeksellaceae</taxon>
        <taxon>Empedobacter</taxon>
    </lineage>
</organism>
<name>A0A376GE06_9FLAO</name>
<evidence type="ECO:0000313" key="5">
    <source>
        <dbReference type="Proteomes" id="UP000254737"/>
    </source>
</evidence>
<feature type="signal peptide" evidence="2">
    <location>
        <begin position="1"/>
        <end position="26"/>
    </location>
</feature>
<keyword evidence="1 2" id="KW-0732">Signal</keyword>
<dbReference type="RefSeq" id="WP_115001006.1">
    <property type="nucleotide sequence ID" value="NZ_UFXS01000001.1"/>
</dbReference>
<dbReference type="STRING" id="343874.GCA_000805695_01074"/>
<dbReference type="EMBL" id="UFXS01000001">
    <property type="protein sequence ID" value="STD59039.1"/>
    <property type="molecule type" value="Genomic_DNA"/>
</dbReference>
<proteinExistence type="predicted"/>
<dbReference type="Proteomes" id="UP000254737">
    <property type="component" value="Unassembled WGS sequence"/>
</dbReference>
<protein>
    <submittedName>
        <fullName evidence="4">Por secretion system C-terminal sorting domain</fullName>
    </submittedName>
</protein>
<dbReference type="SUPFAM" id="SSF69304">
    <property type="entry name" value="Tricorn protease N-terminal domain"/>
    <property type="match status" value="1"/>
</dbReference>
<sequence>MKKIYSKLKSLAVLSALIGGTSFVNAQVYVVGDGQTAYSVSDNGKVVVLNTVDNNFYWTPEKGIHLLGEIASDTSNSGHPLVTADGKKIAVMVAKPETGVNQMSIYDIESDTWKYLGGLGGVSDNETSSVWGMSADGKYISGLGATKDGSFHGIVWNEATGFTDLKTDGEYYSRANGISDDGKIVVGWHDTDFDRWGVYWENGERHQVLDQDGYEVLELAGVSGNGKWMIGATGEDVAMRYSKETGVQLIEHPKQGFYFNGAATAINTDGSVIVGFYRPWPGPAFMGEGFIWTEKTGRVELNEYVKSLGYDDLGITFALPLGMSKDGTKIVGLGKTDEGVVSFLISLPKLATTEVNTVKFDIYPNPSSDVINIESKGKVTASVLYNMAGQKVLDSDKKQINISSLPTGTYILKTTIDGKDVTKKVMKK</sequence>
<dbReference type="AlphaFoldDB" id="A0A376GE06"/>
<feature type="chain" id="PRO_5017069254" evidence="2">
    <location>
        <begin position="27"/>
        <end position="428"/>
    </location>
</feature>
<evidence type="ECO:0000313" key="4">
    <source>
        <dbReference type="EMBL" id="STD59039.1"/>
    </source>
</evidence>
<evidence type="ECO:0000259" key="3">
    <source>
        <dbReference type="Pfam" id="PF18962"/>
    </source>
</evidence>
<gene>
    <name evidence="4" type="ORF">NCTC13456_02668</name>
</gene>
<dbReference type="InterPro" id="IPR026444">
    <property type="entry name" value="Secre_tail"/>
</dbReference>
<evidence type="ECO:0000256" key="2">
    <source>
        <dbReference type="SAM" id="SignalP"/>
    </source>
</evidence>
<evidence type="ECO:0000256" key="1">
    <source>
        <dbReference type="ARBA" id="ARBA00022729"/>
    </source>
</evidence>
<dbReference type="Pfam" id="PF18962">
    <property type="entry name" value="Por_Secre_tail"/>
    <property type="match status" value="1"/>
</dbReference>
<dbReference type="NCBIfam" id="TIGR04183">
    <property type="entry name" value="Por_Secre_tail"/>
    <property type="match status" value="1"/>
</dbReference>
<reference evidence="4 5" key="1">
    <citation type="submission" date="2018-06" db="EMBL/GenBank/DDBJ databases">
        <authorList>
            <consortium name="Pathogen Informatics"/>
            <person name="Doyle S."/>
        </authorList>
    </citation>
    <scope>NUCLEOTIDE SEQUENCE [LARGE SCALE GENOMIC DNA]</scope>
    <source>
        <strain evidence="4 5">NCTC13456</strain>
    </source>
</reference>